<evidence type="ECO:0000259" key="6">
    <source>
        <dbReference type="Pfam" id="PF00441"/>
    </source>
</evidence>
<dbReference type="InterPro" id="IPR009100">
    <property type="entry name" value="AcylCoA_DH/oxidase_NM_dom_sf"/>
</dbReference>
<dbReference type="RefSeq" id="WP_379496565.1">
    <property type="nucleotide sequence ID" value="NZ_JBHSAO010000006.1"/>
</dbReference>
<evidence type="ECO:0000259" key="7">
    <source>
        <dbReference type="Pfam" id="PF02771"/>
    </source>
</evidence>
<dbReference type="InterPro" id="IPR046373">
    <property type="entry name" value="Acyl-CoA_Oxase/DH_mid-dom_sf"/>
</dbReference>
<keyword evidence="4" id="KW-0274">FAD</keyword>
<dbReference type="GO" id="GO:0016491">
    <property type="term" value="F:oxidoreductase activity"/>
    <property type="evidence" value="ECO:0007669"/>
    <property type="project" value="UniProtKB-KW"/>
</dbReference>
<dbReference type="Gene3D" id="2.40.110.10">
    <property type="entry name" value="Butyryl-CoA Dehydrogenase, subunit A, domain 2"/>
    <property type="match status" value="1"/>
</dbReference>
<feature type="domain" description="Acyl-CoA dehydrogenase/oxidase C-terminal" evidence="6">
    <location>
        <begin position="227"/>
        <end position="372"/>
    </location>
</feature>
<name>A0ABV8H1E4_9BACI</name>
<comment type="cofactor">
    <cofactor evidence="1">
        <name>FAD</name>
        <dbReference type="ChEBI" id="CHEBI:57692"/>
    </cofactor>
</comment>
<comment type="similarity">
    <text evidence="2">Belongs to the acyl-CoA dehydrogenase family.</text>
</comment>
<dbReference type="CDD" id="cd00567">
    <property type="entry name" value="ACAD"/>
    <property type="match status" value="1"/>
</dbReference>
<gene>
    <name evidence="8" type="ORF">ACFOUV_09740</name>
</gene>
<dbReference type="SUPFAM" id="SSF56645">
    <property type="entry name" value="Acyl-CoA dehydrogenase NM domain-like"/>
    <property type="match status" value="1"/>
</dbReference>
<sequence length="385" mass="42776">MEFALNEEQQLFQRQTQQIIKSKGDLEIPRAYSEGKEEVLDDLWTGLAELGYMGITVSESYGGLGMGPLTLVPILEEMGRAVIPGPYIETVSFAAPLLEKYGSTEQKEKYLTELATGERKFSLALLEGNGEYAPSNINVRATEKGNEYVLSGEKILVAHADFVDTLIVPVRTGMSEQDISLLLVDRDSTTLQLEKQISMDETRKMVKVTFNDVAVPKSQLLGQENAGWELLEIGVRGLNAALCSNMVGGMERIVETATEYANTRVQFGQPIGRFQAVKHKIVEMKMNLETGRSLSYYAGWALENNTEDVVEAIAMARSLITEAFIKSANDNVQIHGGMGFTWEFDCHFFLKRAKTLENYLGSPEDYREEIVNALVSDKESVAVGR</sequence>
<dbReference type="Gene3D" id="1.20.140.10">
    <property type="entry name" value="Butyryl-CoA Dehydrogenase, subunit A, domain 3"/>
    <property type="match status" value="1"/>
</dbReference>
<evidence type="ECO:0000256" key="3">
    <source>
        <dbReference type="ARBA" id="ARBA00022630"/>
    </source>
</evidence>
<proteinExistence type="inferred from homology"/>
<organism evidence="8 9">
    <name type="scientific">Oceanobacillus longus</name>
    <dbReference type="NCBI Taxonomy" id="930120"/>
    <lineage>
        <taxon>Bacteria</taxon>
        <taxon>Bacillati</taxon>
        <taxon>Bacillota</taxon>
        <taxon>Bacilli</taxon>
        <taxon>Bacillales</taxon>
        <taxon>Bacillaceae</taxon>
        <taxon>Oceanobacillus</taxon>
    </lineage>
</organism>
<evidence type="ECO:0000313" key="8">
    <source>
        <dbReference type="EMBL" id="MFC4024076.1"/>
    </source>
</evidence>
<evidence type="ECO:0000256" key="5">
    <source>
        <dbReference type="ARBA" id="ARBA00023002"/>
    </source>
</evidence>
<dbReference type="Proteomes" id="UP001595772">
    <property type="component" value="Unassembled WGS sequence"/>
</dbReference>
<reference evidence="9" key="1">
    <citation type="journal article" date="2019" name="Int. J. Syst. Evol. Microbiol.">
        <title>The Global Catalogue of Microorganisms (GCM) 10K type strain sequencing project: providing services to taxonomists for standard genome sequencing and annotation.</title>
        <authorList>
            <consortium name="The Broad Institute Genomics Platform"/>
            <consortium name="The Broad Institute Genome Sequencing Center for Infectious Disease"/>
            <person name="Wu L."/>
            <person name="Ma J."/>
        </authorList>
    </citation>
    <scope>NUCLEOTIDE SEQUENCE [LARGE SCALE GENOMIC DNA]</scope>
    <source>
        <strain evidence="9">IBRC-M 10703</strain>
    </source>
</reference>
<feature type="domain" description="Acyl-CoA dehydrogenase/oxidase N-terminal" evidence="7">
    <location>
        <begin position="6"/>
        <end position="118"/>
    </location>
</feature>
<keyword evidence="5 8" id="KW-0560">Oxidoreductase</keyword>
<evidence type="ECO:0000256" key="1">
    <source>
        <dbReference type="ARBA" id="ARBA00001974"/>
    </source>
</evidence>
<dbReference type="Pfam" id="PF00441">
    <property type="entry name" value="Acyl-CoA_dh_1"/>
    <property type="match status" value="1"/>
</dbReference>
<dbReference type="InterPro" id="IPR013786">
    <property type="entry name" value="AcylCoA_DH/ox_N"/>
</dbReference>
<keyword evidence="3" id="KW-0285">Flavoprotein</keyword>
<dbReference type="InterPro" id="IPR036250">
    <property type="entry name" value="AcylCo_DH-like_C"/>
</dbReference>
<protein>
    <submittedName>
        <fullName evidence="8">Acyl-CoA dehydrogenase family protein</fullName>
        <ecNumber evidence="8">1.-.-.-</ecNumber>
    </submittedName>
</protein>
<dbReference type="InterPro" id="IPR009075">
    <property type="entry name" value="AcylCo_DH/oxidase_C"/>
</dbReference>
<dbReference type="Gene3D" id="1.10.540.10">
    <property type="entry name" value="Acyl-CoA dehydrogenase/oxidase, N-terminal domain"/>
    <property type="match status" value="1"/>
</dbReference>
<dbReference type="Pfam" id="PF02771">
    <property type="entry name" value="Acyl-CoA_dh_N"/>
    <property type="match status" value="1"/>
</dbReference>
<evidence type="ECO:0000256" key="2">
    <source>
        <dbReference type="ARBA" id="ARBA00009347"/>
    </source>
</evidence>
<dbReference type="InterPro" id="IPR037069">
    <property type="entry name" value="AcylCoA_DH/ox_N_sf"/>
</dbReference>
<dbReference type="EMBL" id="JBHSAO010000006">
    <property type="protein sequence ID" value="MFC4024076.1"/>
    <property type="molecule type" value="Genomic_DNA"/>
</dbReference>
<evidence type="ECO:0000313" key="9">
    <source>
        <dbReference type="Proteomes" id="UP001595772"/>
    </source>
</evidence>
<keyword evidence="9" id="KW-1185">Reference proteome</keyword>
<dbReference type="PANTHER" id="PTHR43884">
    <property type="entry name" value="ACYL-COA DEHYDROGENASE"/>
    <property type="match status" value="1"/>
</dbReference>
<dbReference type="PANTHER" id="PTHR43884:SF20">
    <property type="entry name" value="ACYL-COA DEHYDROGENASE FADE28"/>
    <property type="match status" value="1"/>
</dbReference>
<dbReference type="SUPFAM" id="SSF47203">
    <property type="entry name" value="Acyl-CoA dehydrogenase C-terminal domain-like"/>
    <property type="match status" value="1"/>
</dbReference>
<evidence type="ECO:0000256" key="4">
    <source>
        <dbReference type="ARBA" id="ARBA00022827"/>
    </source>
</evidence>
<accession>A0ABV8H1E4</accession>
<dbReference type="EC" id="1.-.-.-" evidence="8"/>
<comment type="caution">
    <text evidence="8">The sequence shown here is derived from an EMBL/GenBank/DDBJ whole genome shotgun (WGS) entry which is preliminary data.</text>
</comment>